<dbReference type="EMBL" id="JANBVO010000042">
    <property type="protein sequence ID" value="KAJ9134651.1"/>
    <property type="molecule type" value="Genomic_DNA"/>
</dbReference>
<gene>
    <name evidence="9" type="ORF">NKR23_g10007</name>
</gene>
<name>A0AA38VJ93_9PEZI</name>
<organism evidence="9 10">
    <name type="scientific">Pleurostoma richardsiae</name>
    <dbReference type="NCBI Taxonomy" id="41990"/>
    <lineage>
        <taxon>Eukaryota</taxon>
        <taxon>Fungi</taxon>
        <taxon>Dikarya</taxon>
        <taxon>Ascomycota</taxon>
        <taxon>Pezizomycotina</taxon>
        <taxon>Sordariomycetes</taxon>
        <taxon>Sordariomycetidae</taxon>
        <taxon>Calosphaeriales</taxon>
        <taxon>Pleurostomataceae</taxon>
        <taxon>Pleurostoma</taxon>
    </lineage>
</organism>
<feature type="domain" description="Rhodopsin" evidence="8">
    <location>
        <begin position="33"/>
        <end position="273"/>
    </location>
</feature>
<evidence type="ECO:0000256" key="7">
    <source>
        <dbReference type="SAM" id="Phobius"/>
    </source>
</evidence>
<keyword evidence="3 7" id="KW-1133">Transmembrane helix</keyword>
<comment type="subcellular location">
    <subcellularLocation>
        <location evidence="1">Membrane</location>
        <topology evidence="1">Multi-pass membrane protein</topology>
    </subcellularLocation>
</comment>
<feature type="region of interest" description="Disordered" evidence="6">
    <location>
        <begin position="361"/>
        <end position="467"/>
    </location>
</feature>
<sequence length="467" mass="49541">MADDADTLNEDNGAALVGTAVSFLVLTYISVALRTYVRGFLTKGFQADDWLMLLALASFTISCSFILVGVHVGIGHHNKALQQNKEIEALKWQALATANYILNTLFVKLSIGVFLLRLSVQKRYTYTLWVTMAIVTVWSIVLFFWDIFQCSPVDAQWDYTIPNSKCVSAQQIVNAAYALSVMTICSDWLFALLPIPMIWGVKMTTQTKVTVVVILGLGVFASVATLIRLKFLSDLTDTDDILFAGTDAMVWTLIEPGIAISAASLVVLRPLLRAWRLRGFESTENTGGRNTQRSGAAAAAAARGVRISGGMPGFGPGDLTLIDMETGRGDGMGARRGGGGTGGIGGINNGFPSQATTLTDRTLTASKASRASGSGDSTPVWGGAVGAGGDRSSSYLDARGGGGGGDGSSKSEVFVIEGPVGSMPRQHHDQHGRWRGRDDSPSVASEEIDALEAQSQYSGKVGLGGRR</sequence>
<feature type="transmembrane region" description="Helical" evidence="7">
    <location>
        <begin position="14"/>
        <end position="37"/>
    </location>
</feature>
<comment type="caution">
    <text evidence="9">The sequence shown here is derived from an EMBL/GenBank/DDBJ whole genome shotgun (WGS) entry which is preliminary data.</text>
</comment>
<evidence type="ECO:0000256" key="6">
    <source>
        <dbReference type="SAM" id="MobiDB-lite"/>
    </source>
</evidence>
<dbReference type="AlphaFoldDB" id="A0AA38VJ93"/>
<dbReference type="InterPro" id="IPR052337">
    <property type="entry name" value="SAT4-like"/>
</dbReference>
<evidence type="ECO:0000256" key="4">
    <source>
        <dbReference type="ARBA" id="ARBA00023136"/>
    </source>
</evidence>
<feature type="transmembrane region" description="Helical" evidence="7">
    <location>
        <begin position="249"/>
        <end position="268"/>
    </location>
</feature>
<dbReference type="GO" id="GO:0016020">
    <property type="term" value="C:membrane"/>
    <property type="evidence" value="ECO:0007669"/>
    <property type="project" value="UniProtKB-SubCell"/>
</dbReference>
<evidence type="ECO:0000313" key="9">
    <source>
        <dbReference type="EMBL" id="KAJ9134651.1"/>
    </source>
</evidence>
<protein>
    <submittedName>
        <fullName evidence="9">Integral membrane family protein</fullName>
    </submittedName>
</protein>
<keyword evidence="2 7" id="KW-0812">Transmembrane</keyword>
<reference evidence="9" key="1">
    <citation type="submission" date="2022-07" db="EMBL/GenBank/DDBJ databases">
        <title>Fungi with potential for degradation of polypropylene.</title>
        <authorList>
            <person name="Gostincar C."/>
        </authorList>
    </citation>
    <scope>NUCLEOTIDE SEQUENCE</scope>
    <source>
        <strain evidence="9">EXF-13308</strain>
    </source>
</reference>
<dbReference type="Pfam" id="PF20684">
    <property type="entry name" value="Fung_rhodopsin"/>
    <property type="match status" value="1"/>
</dbReference>
<keyword evidence="4 7" id="KW-0472">Membrane</keyword>
<accession>A0AA38VJ93</accession>
<evidence type="ECO:0000259" key="8">
    <source>
        <dbReference type="Pfam" id="PF20684"/>
    </source>
</evidence>
<dbReference type="Proteomes" id="UP001174694">
    <property type="component" value="Unassembled WGS sequence"/>
</dbReference>
<evidence type="ECO:0000256" key="2">
    <source>
        <dbReference type="ARBA" id="ARBA00022692"/>
    </source>
</evidence>
<dbReference type="InterPro" id="IPR049326">
    <property type="entry name" value="Rhodopsin_dom_fungi"/>
</dbReference>
<feature type="transmembrane region" description="Helical" evidence="7">
    <location>
        <begin position="177"/>
        <end position="199"/>
    </location>
</feature>
<dbReference type="PANTHER" id="PTHR33048">
    <property type="entry name" value="PTH11-LIKE INTEGRAL MEMBRANE PROTEIN (AFU_ORTHOLOGUE AFUA_5G11245)"/>
    <property type="match status" value="1"/>
</dbReference>
<feature type="transmembrane region" description="Helical" evidence="7">
    <location>
        <begin position="49"/>
        <end position="74"/>
    </location>
</feature>
<evidence type="ECO:0000256" key="1">
    <source>
        <dbReference type="ARBA" id="ARBA00004141"/>
    </source>
</evidence>
<evidence type="ECO:0000313" key="10">
    <source>
        <dbReference type="Proteomes" id="UP001174694"/>
    </source>
</evidence>
<feature type="transmembrane region" description="Helical" evidence="7">
    <location>
        <begin position="94"/>
        <end position="116"/>
    </location>
</feature>
<evidence type="ECO:0000256" key="5">
    <source>
        <dbReference type="ARBA" id="ARBA00038359"/>
    </source>
</evidence>
<feature type="compositionally biased region" description="Polar residues" evidence="6">
    <location>
        <begin position="361"/>
        <end position="377"/>
    </location>
</feature>
<proteinExistence type="inferred from homology"/>
<keyword evidence="10" id="KW-1185">Reference proteome</keyword>
<feature type="transmembrane region" description="Helical" evidence="7">
    <location>
        <begin position="128"/>
        <end position="148"/>
    </location>
</feature>
<evidence type="ECO:0000256" key="3">
    <source>
        <dbReference type="ARBA" id="ARBA00022989"/>
    </source>
</evidence>
<feature type="compositionally biased region" description="Basic and acidic residues" evidence="6">
    <location>
        <begin position="426"/>
        <end position="440"/>
    </location>
</feature>
<comment type="similarity">
    <text evidence="5">Belongs to the SAT4 family.</text>
</comment>
<feature type="transmembrane region" description="Helical" evidence="7">
    <location>
        <begin position="211"/>
        <end position="229"/>
    </location>
</feature>
<dbReference type="PANTHER" id="PTHR33048:SF96">
    <property type="entry name" value="INTEGRAL MEMBRANE PROTEIN"/>
    <property type="match status" value="1"/>
</dbReference>